<dbReference type="PANTHER" id="PTHR15615:SF108">
    <property type="entry name" value="PROTEIN CNPPD1"/>
    <property type="match status" value="1"/>
</dbReference>
<dbReference type="EMBL" id="UYYF01000015">
    <property type="protein sequence ID" value="VDM95131.1"/>
    <property type="molecule type" value="Genomic_DNA"/>
</dbReference>
<evidence type="ECO:0000313" key="7">
    <source>
        <dbReference type="WBParaSite" id="TCLT_0000024401-mRNA-1"/>
    </source>
</evidence>
<dbReference type="SUPFAM" id="SSF47954">
    <property type="entry name" value="Cyclin-like"/>
    <property type="match status" value="1"/>
</dbReference>
<dbReference type="Pfam" id="PF00134">
    <property type="entry name" value="Cyclin_N"/>
    <property type="match status" value="1"/>
</dbReference>
<name>A0A0N5CJN2_THECL</name>
<dbReference type="InterPro" id="IPR036915">
    <property type="entry name" value="Cyclin-like_sf"/>
</dbReference>
<dbReference type="PANTHER" id="PTHR15615">
    <property type="match status" value="1"/>
</dbReference>
<dbReference type="GO" id="GO:0000307">
    <property type="term" value="C:cyclin-dependent protein kinase holoenzyme complex"/>
    <property type="evidence" value="ECO:0007669"/>
    <property type="project" value="TreeGrafter"/>
</dbReference>
<reference evidence="7" key="1">
    <citation type="submission" date="2017-02" db="UniProtKB">
        <authorList>
            <consortium name="WormBaseParasite"/>
        </authorList>
    </citation>
    <scope>IDENTIFICATION</scope>
</reference>
<protein>
    <recommendedName>
        <fullName evidence="2">Protein CNPPD1</fullName>
    </recommendedName>
</protein>
<keyword evidence="3" id="KW-0472">Membrane</keyword>
<evidence type="ECO:0000256" key="1">
    <source>
        <dbReference type="ARBA" id="ARBA00038508"/>
    </source>
</evidence>
<dbReference type="InterPro" id="IPR006671">
    <property type="entry name" value="Cyclin_N"/>
</dbReference>
<feature type="domain" description="Cyclin N-terminal" evidence="4">
    <location>
        <begin position="64"/>
        <end position="146"/>
    </location>
</feature>
<evidence type="ECO:0000256" key="2">
    <source>
        <dbReference type="ARBA" id="ARBA00040808"/>
    </source>
</evidence>
<organism evidence="7">
    <name type="scientific">Thelazia callipaeda</name>
    <name type="common">Oriental eyeworm</name>
    <name type="synonym">Parasitic nematode</name>
    <dbReference type="NCBI Taxonomy" id="103827"/>
    <lineage>
        <taxon>Eukaryota</taxon>
        <taxon>Metazoa</taxon>
        <taxon>Ecdysozoa</taxon>
        <taxon>Nematoda</taxon>
        <taxon>Chromadorea</taxon>
        <taxon>Rhabditida</taxon>
        <taxon>Spirurina</taxon>
        <taxon>Spiruromorpha</taxon>
        <taxon>Thelazioidea</taxon>
        <taxon>Thelaziidae</taxon>
        <taxon>Thelazia</taxon>
    </lineage>
</organism>
<dbReference type="OMA" id="HLNQLEW"/>
<dbReference type="GO" id="GO:0016538">
    <property type="term" value="F:cyclin-dependent protein serine/threonine kinase regulator activity"/>
    <property type="evidence" value="ECO:0007669"/>
    <property type="project" value="TreeGrafter"/>
</dbReference>
<evidence type="ECO:0000313" key="6">
    <source>
        <dbReference type="Proteomes" id="UP000276776"/>
    </source>
</evidence>
<comment type="similarity">
    <text evidence="1">Belongs to the CNPPD1 family.</text>
</comment>
<keyword evidence="3" id="KW-1133">Transmembrane helix</keyword>
<dbReference type="Gene3D" id="1.10.472.10">
    <property type="entry name" value="Cyclin-like"/>
    <property type="match status" value="1"/>
</dbReference>
<evidence type="ECO:0000256" key="3">
    <source>
        <dbReference type="SAM" id="Phobius"/>
    </source>
</evidence>
<evidence type="ECO:0000313" key="5">
    <source>
        <dbReference type="EMBL" id="VDM95131.1"/>
    </source>
</evidence>
<reference evidence="5 6" key="2">
    <citation type="submission" date="2018-11" db="EMBL/GenBank/DDBJ databases">
        <authorList>
            <consortium name="Pathogen Informatics"/>
        </authorList>
    </citation>
    <scope>NUCLEOTIDE SEQUENCE [LARGE SCALE GENOMIC DNA]</scope>
</reference>
<dbReference type="STRING" id="103827.A0A0N5CJN2"/>
<sequence length="284" mass="32659">MSPTSLSYKHLQRRLRRTLYCGNERMKSLPLPLSELAADYFNKHCPYDYMNLDYATSLTRGGCVDACTFLVAMVYLDRMRAVGKKFFEATDPNEMYLSALIIANKYLHDYGEKEFIYTNEWAACASTSIKEINKIELQLLNAMQWNANVSHEEFSCVLRDVEVWIARDSFSKRGFCTYNEIAILGSKLNFIVVFVKPFLISLAVFSAIYTVAVGALFVTSQIVILSNMQRGLIKNDRPSSSPTYSFNFGNLTQILPTLHLELMKTAYKYDVANIPLSFWIRYRY</sequence>
<dbReference type="Proteomes" id="UP000276776">
    <property type="component" value="Unassembled WGS sequence"/>
</dbReference>
<feature type="transmembrane region" description="Helical" evidence="3">
    <location>
        <begin position="198"/>
        <end position="225"/>
    </location>
</feature>
<gene>
    <name evidence="5" type="ORF">TCLT_LOCUS245</name>
</gene>
<accession>A0A0N5CJN2</accession>
<keyword evidence="6" id="KW-1185">Reference proteome</keyword>
<evidence type="ECO:0000259" key="4">
    <source>
        <dbReference type="Pfam" id="PF00134"/>
    </source>
</evidence>
<proteinExistence type="inferred from homology"/>
<keyword evidence="3" id="KW-0812">Transmembrane</keyword>
<dbReference type="WBParaSite" id="TCLT_0000024401-mRNA-1">
    <property type="protein sequence ID" value="TCLT_0000024401-mRNA-1"/>
    <property type="gene ID" value="TCLT_0000024401"/>
</dbReference>
<dbReference type="GO" id="GO:0019901">
    <property type="term" value="F:protein kinase binding"/>
    <property type="evidence" value="ECO:0007669"/>
    <property type="project" value="InterPro"/>
</dbReference>
<dbReference type="InterPro" id="IPR013922">
    <property type="entry name" value="Cyclin_PHO80-like"/>
</dbReference>
<dbReference type="AlphaFoldDB" id="A0A0N5CJN2"/>
<dbReference type="GO" id="GO:0005634">
    <property type="term" value="C:nucleus"/>
    <property type="evidence" value="ECO:0007669"/>
    <property type="project" value="TreeGrafter"/>
</dbReference>
<dbReference type="OrthoDB" id="244495at2759"/>
<dbReference type="CDD" id="cd20557">
    <property type="entry name" value="CYCLIN_ScPCL1-like"/>
    <property type="match status" value="1"/>
</dbReference>